<dbReference type="AlphaFoldDB" id="X2LBJ2"/>
<reference evidence="2" key="1">
    <citation type="submission" date="2013-10" db="EMBL/GenBank/DDBJ databases">
        <title>Functional metagenomics reveals novel beta-galactosidases not predictable from gene sequences.</title>
        <authorList>
            <person name="Cheng J."/>
            <person name="Engel K."/>
            <person name="Romantsov T."/>
            <person name="Neufeld J.D."/>
            <person name="Rose D.R."/>
            <person name="Charles T.C."/>
        </authorList>
    </citation>
    <scope>NUCLEOTIDE SEQUENCE</scope>
</reference>
<dbReference type="InterPro" id="IPR050855">
    <property type="entry name" value="NDM-1-like"/>
</dbReference>
<evidence type="ECO:0000259" key="1">
    <source>
        <dbReference type="SMART" id="SM00849"/>
    </source>
</evidence>
<dbReference type="PANTHER" id="PTHR42951:SF20">
    <property type="entry name" value="BETA LACTAMASE"/>
    <property type="match status" value="1"/>
</dbReference>
<accession>X2LBJ2</accession>
<feature type="domain" description="Metallo-beta-lactamase" evidence="1">
    <location>
        <begin position="340"/>
        <end position="519"/>
    </location>
</feature>
<sequence length="538" mass="57979">MGLGVAFYVGSGSAAPAPALNAAQTRVEDAYTAMGWANRGGGEGAQAPETLLIMTAKGSMQQWDPGQSQNVNNLMVPDWGTSTFTQVWDRSRAAVRTEWVRPRAGGGTRNYTEILTETGGYVIGADANGAQPGRAVQTQGNNPQPLKTMSALRARALLREVERNGIIFFMRDRLGRVSDYPSQTVGGRTYPAVQFRGDHGTYIVMFDPQTKLPAIVRTRDFDQFMGDANFDATYTDWREVIRAKFPHHITYTLNGQKVFETTINSITANTQIAADAFTVPIAVRGKAPPPAALAKVPNQWILRRLASGFHLDSDALYTDDGKSLQLVDIAPNISHVTGGSHNTLVVATNDYLVAFDAPGDDGQSQWVINAAKQKYPGKSFRYVVLTHHHIDHAGGIRAFAADGATIVTGRPNGEFIRRALAAPAGSNPYRLASFTPRVVEVTNKWSVNDGGRVIEAYLIETPHAAGYLIPYVPDARLGYVTDLWNPGAPIPAMPNPLMVSVVRGVERAGIQPERFAGGHGAVGPYADLAQAVQRAGGG</sequence>
<dbReference type="PANTHER" id="PTHR42951">
    <property type="entry name" value="METALLO-BETA-LACTAMASE DOMAIN-CONTAINING"/>
    <property type="match status" value="1"/>
</dbReference>
<dbReference type="Gene3D" id="3.60.15.10">
    <property type="entry name" value="Ribonuclease Z/Hydroxyacylglutathione hydrolase-like"/>
    <property type="match status" value="1"/>
</dbReference>
<dbReference type="SMART" id="SM00849">
    <property type="entry name" value="Lactamase_B"/>
    <property type="match status" value="1"/>
</dbReference>
<name>X2LBJ2_9BACT</name>
<dbReference type="Pfam" id="PF00753">
    <property type="entry name" value="Lactamase_B"/>
    <property type="match status" value="1"/>
</dbReference>
<proteinExistence type="predicted"/>
<dbReference type="InterPro" id="IPR036866">
    <property type="entry name" value="RibonucZ/Hydroxyglut_hydro"/>
</dbReference>
<evidence type="ECO:0000313" key="2">
    <source>
        <dbReference type="EMBL" id="AHN97617.1"/>
    </source>
</evidence>
<dbReference type="SUPFAM" id="SSF56281">
    <property type="entry name" value="Metallo-hydrolase/oxidoreductase"/>
    <property type="match status" value="1"/>
</dbReference>
<protein>
    <submittedName>
        <fullName evidence="2">Beta-lactamase domain-containing protein</fullName>
    </submittedName>
</protein>
<dbReference type="InterPro" id="IPR001279">
    <property type="entry name" value="Metallo-B-lactamas"/>
</dbReference>
<organism evidence="2">
    <name type="scientific">uncultured bacterium 12AC_lac13</name>
    <dbReference type="NCBI Taxonomy" id="1447233"/>
    <lineage>
        <taxon>Bacteria</taxon>
        <taxon>environmental samples</taxon>
    </lineage>
</organism>
<dbReference type="EMBL" id="KF796593">
    <property type="protein sequence ID" value="AHN97617.1"/>
    <property type="molecule type" value="Genomic_DNA"/>
</dbReference>